<proteinExistence type="predicted"/>
<organism evidence="1 2">
    <name type="scientific">Kibdelosporangium lantanae</name>
    <dbReference type="NCBI Taxonomy" id="1497396"/>
    <lineage>
        <taxon>Bacteria</taxon>
        <taxon>Bacillati</taxon>
        <taxon>Actinomycetota</taxon>
        <taxon>Actinomycetes</taxon>
        <taxon>Pseudonocardiales</taxon>
        <taxon>Pseudonocardiaceae</taxon>
        <taxon>Kibdelosporangium</taxon>
    </lineage>
</organism>
<keyword evidence="2" id="KW-1185">Reference proteome</keyword>
<dbReference type="Proteomes" id="UP001597045">
    <property type="component" value="Unassembled WGS sequence"/>
</dbReference>
<evidence type="ECO:0000313" key="1">
    <source>
        <dbReference type="EMBL" id="MFD1046912.1"/>
    </source>
</evidence>
<reference evidence="2" key="1">
    <citation type="journal article" date="2019" name="Int. J. Syst. Evol. Microbiol.">
        <title>The Global Catalogue of Microorganisms (GCM) 10K type strain sequencing project: providing services to taxonomists for standard genome sequencing and annotation.</title>
        <authorList>
            <consortium name="The Broad Institute Genomics Platform"/>
            <consortium name="The Broad Institute Genome Sequencing Center for Infectious Disease"/>
            <person name="Wu L."/>
            <person name="Ma J."/>
        </authorList>
    </citation>
    <scope>NUCLEOTIDE SEQUENCE [LARGE SCALE GENOMIC DNA]</scope>
    <source>
        <strain evidence="2">JCM 31486</strain>
    </source>
</reference>
<accession>A0ABW3MAF5</accession>
<evidence type="ECO:0000313" key="2">
    <source>
        <dbReference type="Proteomes" id="UP001597045"/>
    </source>
</evidence>
<name>A0ABW3MAF5_9PSEU</name>
<sequence>MPQRERTSQLPDGLDRDRIRERHKLARKWAYLISATTYVPLSQDQLEEQLLDLLDQVLTSLRQEPFVPDVAAEVTRTLAKLNCSGADSIRCTVDVLGKALQRLPEE</sequence>
<protein>
    <submittedName>
        <fullName evidence="1">GGDEF domain-containing protein</fullName>
    </submittedName>
</protein>
<comment type="caution">
    <text evidence="1">The sequence shown here is derived from an EMBL/GenBank/DDBJ whole genome shotgun (WGS) entry which is preliminary data.</text>
</comment>
<dbReference type="EMBL" id="JBHTIS010000843">
    <property type="protein sequence ID" value="MFD1046912.1"/>
    <property type="molecule type" value="Genomic_DNA"/>
</dbReference>
<gene>
    <name evidence="1" type="ORF">ACFQ1S_15865</name>
</gene>
<feature type="non-terminal residue" evidence="1">
    <location>
        <position position="106"/>
    </location>
</feature>